<reference evidence="4 5" key="1">
    <citation type="submission" date="2022-10" db="EMBL/GenBank/DDBJ databases">
        <title>Comparative genomics and taxonomic characterization of three novel marine species of genus Reichenbachiella exhibiting antioxidant and polysaccharide degradation activities.</title>
        <authorList>
            <person name="Muhammad N."/>
            <person name="Lee Y.-J."/>
            <person name="Ko J."/>
            <person name="Kim S.-G."/>
        </authorList>
    </citation>
    <scope>NUCLEOTIDE SEQUENCE [LARGE SCALE GENOMIC DNA]</scope>
    <source>
        <strain evidence="4 5">ABR2-5</strain>
    </source>
</reference>
<feature type="domain" description="Response regulatory" evidence="2">
    <location>
        <begin position="2"/>
        <end position="115"/>
    </location>
</feature>
<dbReference type="Gene3D" id="3.40.50.2300">
    <property type="match status" value="1"/>
</dbReference>
<accession>A0ABT3CU38</accession>
<evidence type="ECO:0000313" key="5">
    <source>
        <dbReference type="Proteomes" id="UP001300692"/>
    </source>
</evidence>
<sequence length="247" mass="28004">MRAVLIDDELAVVENLKTLLSIYFPELEIVGVAHGVHEGIACIRKHQPDLVLLDVEMQDGTGFDLLAIYGELDFQLIFVTGHNAFAIKAFKYSALDYVLKPVDPDDLVTAINKAKTITDRTEIGIKVSSLVQNQEVQNQDKKIVLKDADNVYLVALRDIVRCESDANYTQFYLVDGRRLIISKTLKEYDAMFREQLFFRAHQSHLINLMHFDRYEKKEGGTVYMKDGSALPVAVRKKDQLLAALSQL</sequence>
<dbReference type="PANTHER" id="PTHR37299">
    <property type="entry name" value="TRANSCRIPTIONAL REGULATOR-RELATED"/>
    <property type="match status" value="1"/>
</dbReference>
<evidence type="ECO:0000313" key="4">
    <source>
        <dbReference type="EMBL" id="MCV9387112.1"/>
    </source>
</evidence>
<dbReference type="InterPro" id="IPR007492">
    <property type="entry name" value="LytTR_DNA-bd_dom"/>
</dbReference>
<dbReference type="RefSeq" id="WP_264137939.1">
    <property type="nucleotide sequence ID" value="NZ_JAOYOD010000001.1"/>
</dbReference>
<dbReference type="Pfam" id="PF00072">
    <property type="entry name" value="Response_reg"/>
    <property type="match status" value="1"/>
</dbReference>
<feature type="modified residue" description="4-aspartylphosphate" evidence="1">
    <location>
        <position position="54"/>
    </location>
</feature>
<dbReference type="PROSITE" id="PS50110">
    <property type="entry name" value="RESPONSE_REGULATORY"/>
    <property type="match status" value="1"/>
</dbReference>
<dbReference type="InterPro" id="IPR046947">
    <property type="entry name" value="LytR-like"/>
</dbReference>
<name>A0ABT3CU38_9BACT</name>
<keyword evidence="1" id="KW-0597">Phosphoprotein</keyword>
<dbReference type="InterPro" id="IPR011006">
    <property type="entry name" value="CheY-like_superfamily"/>
</dbReference>
<comment type="caution">
    <text evidence="4">The sequence shown here is derived from an EMBL/GenBank/DDBJ whole genome shotgun (WGS) entry which is preliminary data.</text>
</comment>
<dbReference type="Proteomes" id="UP001300692">
    <property type="component" value="Unassembled WGS sequence"/>
</dbReference>
<dbReference type="SMART" id="SM00850">
    <property type="entry name" value="LytTR"/>
    <property type="match status" value="1"/>
</dbReference>
<dbReference type="PROSITE" id="PS50930">
    <property type="entry name" value="HTH_LYTTR"/>
    <property type="match status" value="1"/>
</dbReference>
<protein>
    <submittedName>
        <fullName evidence="4">LytTR family DNA-binding domain-containing protein</fullName>
    </submittedName>
</protein>
<gene>
    <name evidence="4" type="ORF">N7U62_10590</name>
</gene>
<feature type="domain" description="HTH LytTR-type" evidence="3">
    <location>
        <begin position="143"/>
        <end position="246"/>
    </location>
</feature>
<evidence type="ECO:0000259" key="2">
    <source>
        <dbReference type="PROSITE" id="PS50110"/>
    </source>
</evidence>
<keyword evidence="5" id="KW-1185">Reference proteome</keyword>
<proteinExistence type="predicted"/>
<dbReference type="SMART" id="SM00448">
    <property type="entry name" value="REC"/>
    <property type="match status" value="1"/>
</dbReference>
<dbReference type="GO" id="GO:0003677">
    <property type="term" value="F:DNA binding"/>
    <property type="evidence" value="ECO:0007669"/>
    <property type="project" value="UniProtKB-KW"/>
</dbReference>
<dbReference type="InterPro" id="IPR001789">
    <property type="entry name" value="Sig_transdc_resp-reg_receiver"/>
</dbReference>
<evidence type="ECO:0000256" key="1">
    <source>
        <dbReference type="PROSITE-ProRule" id="PRU00169"/>
    </source>
</evidence>
<evidence type="ECO:0000259" key="3">
    <source>
        <dbReference type="PROSITE" id="PS50930"/>
    </source>
</evidence>
<dbReference type="SUPFAM" id="SSF52172">
    <property type="entry name" value="CheY-like"/>
    <property type="match status" value="1"/>
</dbReference>
<organism evidence="4 5">
    <name type="scientific">Reichenbachiella ulvae</name>
    <dbReference type="NCBI Taxonomy" id="2980104"/>
    <lineage>
        <taxon>Bacteria</taxon>
        <taxon>Pseudomonadati</taxon>
        <taxon>Bacteroidota</taxon>
        <taxon>Cytophagia</taxon>
        <taxon>Cytophagales</taxon>
        <taxon>Reichenbachiellaceae</taxon>
        <taxon>Reichenbachiella</taxon>
    </lineage>
</organism>
<dbReference type="Gene3D" id="2.40.50.1020">
    <property type="entry name" value="LytTr DNA-binding domain"/>
    <property type="match status" value="1"/>
</dbReference>
<dbReference type="EMBL" id="JAOYOD010000001">
    <property type="protein sequence ID" value="MCV9387112.1"/>
    <property type="molecule type" value="Genomic_DNA"/>
</dbReference>
<dbReference type="Pfam" id="PF04397">
    <property type="entry name" value="LytTR"/>
    <property type="match status" value="1"/>
</dbReference>
<keyword evidence="4" id="KW-0238">DNA-binding</keyword>
<dbReference type="PANTHER" id="PTHR37299:SF1">
    <property type="entry name" value="STAGE 0 SPORULATION PROTEIN A HOMOLOG"/>
    <property type="match status" value="1"/>
</dbReference>